<evidence type="ECO:0000256" key="5">
    <source>
        <dbReference type="ARBA" id="ARBA00023231"/>
    </source>
</evidence>
<sequence length="110" mass="12575">MNSETLQDDLQDLESAEDFLEYFDIPYNEAVVKVNRLHILQRFHDYLSAQTPGEPSDARATHDLYRGLLSQAYSDFVNSDAQTEKVFKVFQRPPPGVAYVSLDEAFGRQS</sequence>
<accession>A0A1H7FWT6</accession>
<dbReference type="HAMAP" id="MF_00529">
    <property type="entry name" value="NifW"/>
    <property type="match status" value="1"/>
</dbReference>
<dbReference type="PIRSF" id="PIRSF005790">
    <property type="entry name" value="NifW"/>
    <property type="match status" value="1"/>
</dbReference>
<dbReference type="OrthoDB" id="9811868at2"/>
<reference evidence="8" key="1">
    <citation type="submission" date="2016-10" db="EMBL/GenBank/DDBJ databases">
        <authorList>
            <person name="Varghese N."/>
            <person name="Submissions S."/>
        </authorList>
    </citation>
    <scope>NUCLEOTIDE SEQUENCE [LARGE SCALE GENOMIC DNA]</scope>
    <source>
        <strain evidence="8">DSM 241</strain>
    </source>
</reference>
<comment type="subunit">
    <text evidence="3 6">Homotrimer; associates with NifD.</text>
</comment>
<evidence type="ECO:0000256" key="1">
    <source>
        <dbReference type="ARBA" id="ARBA00002247"/>
    </source>
</evidence>
<keyword evidence="8" id="KW-1185">Reference proteome</keyword>
<comment type="similarity">
    <text evidence="2 6">Belongs to the NifW family.</text>
</comment>
<dbReference type="RefSeq" id="WP_090250530.1">
    <property type="nucleotide sequence ID" value="NZ_FOAA01000001.1"/>
</dbReference>
<dbReference type="GO" id="GO:0009399">
    <property type="term" value="P:nitrogen fixation"/>
    <property type="evidence" value="ECO:0007669"/>
    <property type="project" value="UniProtKB-UniRule"/>
</dbReference>
<evidence type="ECO:0000256" key="4">
    <source>
        <dbReference type="ARBA" id="ARBA00016274"/>
    </source>
</evidence>
<dbReference type="STRING" id="1396821.SAMN05444515_101366"/>
<dbReference type="EMBL" id="FOAA01000001">
    <property type="protein sequence ID" value="SEK30553.1"/>
    <property type="molecule type" value="Genomic_DNA"/>
</dbReference>
<evidence type="ECO:0000313" key="8">
    <source>
        <dbReference type="Proteomes" id="UP000199256"/>
    </source>
</evidence>
<comment type="function">
    <text evidence="1 6">May protect the nitrogenase Fe-Mo protein from oxidative damage.</text>
</comment>
<name>A0A1H7FWT6_9GAMM</name>
<keyword evidence="5 6" id="KW-0535">Nitrogen fixation</keyword>
<dbReference type="AlphaFoldDB" id="A0A1H7FWT6"/>
<dbReference type="Pfam" id="PF03206">
    <property type="entry name" value="NifW"/>
    <property type="match status" value="1"/>
</dbReference>
<dbReference type="Proteomes" id="UP000199256">
    <property type="component" value="Unassembled WGS sequence"/>
</dbReference>
<dbReference type="InterPro" id="IPR004893">
    <property type="entry name" value="NifW"/>
</dbReference>
<evidence type="ECO:0000256" key="2">
    <source>
        <dbReference type="ARBA" id="ARBA00008351"/>
    </source>
</evidence>
<organism evidence="7 8">
    <name type="scientific">Ectothiorhodospira marina</name>
    <dbReference type="NCBI Taxonomy" id="1396821"/>
    <lineage>
        <taxon>Bacteria</taxon>
        <taxon>Pseudomonadati</taxon>
        <taxon>Pseudomonadota</taxon>
        <taxon>Gammaproteobacteria</taxon>
        <taxon>Chromatiales</taxon>
        <taxon>Ectothiorhodospiraceae</taxon>
        <taxon>Ectothiorhodospira</taxon>
    </lineage>
</organism>
<evidence type="ECO:0000313" key="7">
    <source>
        <dbReference type="EMBL" id="SEK30553.1"/>
    </source>
</evidence>
<evidence type="ECO:0000256" key="3">
    <source>
        <dbReference type="ARBA" id="ARBA00011284"/>
    </source>
</evidence>
<proteinExistence type="inferred from homology"/>
<evidence type="ECO:0000256" key="6">
    <source>
        <dbReference type="HAMAP-Rule" id="MF_00529"/>
    </source>
</evidence>
<protein>
    <recommendedName>
        <fullName evidence="4 6">Nitrogenase-stabilizing/protective protein NifW</fullName>
    </recommendedName>
</protein>
<gene>
    <name evidence="6" type="primary">nifW</name>
    <name evidence="7" type="ORF">SAMN05444515_101366</name>
</gene>